<comment type="caution">
    <text evidence="11">The sequence shown here is derived from an EMBL/GenBank/DDBJ whole genome shotgun (WGS) entry which is preliminary data.</text>
</comment>
<dbReference type="OrthoDB" id="7568856at2"/>
<evidence type="ECO:0000256" key="6">
    <source>
        <dbReference type="ARBA" id="ARBA00022777"/>
    </source>
</evidence>
<dbReference type="Pfam" id="PF02518">
    <property type="entry name" value="HATPase_c"/>
    <property type="match status" value="1"/>
</dbReference>
<evidence type="ECO:0000256" key="9">
    <source>
        <dbReference type="SAM" id="Phobius"/>
    </source>
</evidence>
<keyword evidence="6" id="KW-0418">Kinase</keyword>
<dbReference type="InterPro" id="IPR035965">
    <property type="entry name" value="PAS-like_dom_sf"/>
</dbReference>
<keyword evidence="7" id="KW-0067">ATP-binding</keyword>
<gene>
    <name evidence="11" type="ORF">CH341_08860</name>
</gene>
<dbReference type="Gene3D" id="3.30.450.20">
    <property type="entry name" value="PAS domain"/>
    <property type="match status" value="1"/>
</dbReference>
<dbReference type="SMART" id="SM00388">
    <property type="entry name" value="HisKA"/>
    <property type="match status" value="1"/>
</dbReference>
<keyword evidence="9" id="KW-1133">Transmembrane helix</keyword>
<reference evidence="11 12" key="1">
    <citation type="submission" date="2017-07" db="EMBL/GenBank/DDBJ databases">
        <title>Draft Genome Sequences of Select Purple Nonsulfur Bacteria.</title>
        <authorList>
            <person name="Lasarre B."/>
            <person name="Mckinlay J.B."/>
        </authorList>
    </citation>
    <scope>NUCLEOTIDE SEQUENCE [LARGE SCALE GENOMIC DNA]</scope>
    <source>
        <strain evidence="11 12">DSM 5909</strain>
    </source>
</reference>
<evidence type="ECO:0000256" key="3">
    <source>
        <dbReference type="ARBA" id="ARBA00022553"/>
    </source>
</evidence>
<dbReference type="InterPro" id="IPR004358">
    <property type="entry name" value="Sig_transdc_His_kin-like_C"/>
</dbReference>
<dbReference type="InterPro" id="IPR005467">
    <property type="entry name" value="His_kinase_dom"/>
</dbReference>
<dbReference type="InterPro" id="IPR000014">
    <property type="entry name" value="PAS"/>
</dbReference>
<comment type="catalytic activity">
    <reaction evidence="1">
        <text>ATP + protein L-histidine = ADP + protein N-phospho-L-histidine.</text>
        <dbReference type="EC" id="2.7.13.3"/>
    </reaction>
</comment>
<proteinExistence type="predicted"/>
<dbReference type="EC" id="2.7.13.3" evidence="2"/>
<dbReference type="InterPro" id="IPR036097">
    <property type="entry name" value="HisK_dim/P_sf"/>
</dbReference>
<dbReference type="GO" id="GO:0000155">
    <property type="term" value="F:phosphorelay sensor kinase activity"/>
    <property type="evidence" value="ECO:0007669"/>
    <property type="project" value="InterPro"/>
</dbReference>
<evidence type="ECO:0000256" key="4">
    <source>
        <dbReference type="ARBA" id="ARBA00022679"/>
    </source>
</evidence>
<dbReference type="CDD" id="cd00082">
    <property type="entry name" value="HisKA"/>
    <property type="match status" value="1"/>
</dbReference>
<evidence type="ECO:0000256" key="7">
    <source>
        <dbReference type="ARBA" id="ARBA00022840"/>
    </source>
</evidence>
<evidence type="ECO:0000256" key="2">
    <source>
        <dbReference type="ARBA" id="ARBA00012438"/>
    </source>
</evidence>
<dbReference type="AlphaFoldDB" id="A0A327L1Z8"/>
<evidence type="ECO:0000313" key="11">
    <source>
        <dbReference type="EMBL" id="RAI44481.1"/>
    </source>
</evidence>
<keyword evidence="4" id="KW-0808">Transferase</keyword>
<dbReference type="InterPro" id="IPR003661">
    <property type="entry name" value="HisK_dim/P_dom"/>
</dbReference>
<feature type="transmembrane region" description="Helical" evidence="9">
    <location>
        <begin position="51"/>
        <end position="69"/>
    </location>
</feature>
<evidence type="ECO:0000256" key="1">
    <source>
        <dbReference type="ARBA" id="ARBA00000085"/>
    </source>
</evidence>
<dbReference type="SUPFAM" id="SSF55785">
    <property type="entry name" value="PYP-like sensor domain (PAS domain)"/>
    <property type="match status" value="1"/>
</dbReference>
<keyword evidence="3" id="KW-0597">Phosphoprotein</keyword>
<dbReference type="SUPFAM" id="SSF47384">
    <property type="entry name" value="Homodimeric domain of signal transducing histidine kinase"/>
    <property type="match status" value="1"/>
</dbReference>
<feature type="transmembrane region" description="Helical" evidence="9">
    <location>
        <begin position="29"/>
        <end position="45"/>
    </location>
</feature>
<evidence type="ECO:0000313" key="12">
    <source>
        <dbReference type="Proteomes" id="UP000249130"/>
    </source>
</evidence>
<dbReference type="Pfam" id="PF00512">
    <property type="entry name" value="HisKA"/>
    <property type="match status" value="1"/>
</dbReference>
<dbReference type="CDD" id="cd00130">
    <property type="entry name" value="PAS"/>
    <property type="match status" value="1"/>
</dbReference>
<evidence type="ECO:0000259" key="10">
    <source>
        <dbReference type="PROSITE" id="PS50109"/>
    </source>
</evidence>
<evidence type="ECO:0000256" key="8">
    <source>
        <dbReference type="ARBA" id="ARBA00023012"/>
    </source>
</evidence>
<dbReference type="GO" id="GO:0005524">
    <property type="term" value="F:ATP binding"/>
    <property type="evidence" value="ECO:0007669"/>
    <property type="project" value="UniProtKB-KW"/>
</dbReference>
<keyword evidence="12" id="KW-1185">Reference proteome</keyword>
<name>A0A327L1Z8_9BRAD</name>
<dbReference type="SUPFAM" id="SSF55874">
    <property type="entry name" value="ATPase domain of HSP90 chaperone/DNA topoisomerase II/histidine kinase"/>
    <property type="match status" value="1"/>
</dbReference>
<dbReference type="PANTHER" id="PTHR43065">
    <property type="entry name" value="SENSOR HISTIDINE KINASE"/>
    <property type="match status" value="1"/>
</dbReference>
<keyword evidence="8" id="KW-0902">Two-component regulatory system</keyword>
<dbReference type="InterPro" id="IPR036890">
    <property type="entry name" value="HATPase_C_sf"/>
</dbReference>
<keyword evidence="9" id="KW-0472">Membrane</keyword>
<feature type="transmembrane region" description="Helical" evidence="9">
    <location>
        <begin position="76"/>
        <end position="96"/>
    </location>
</feature>
<dbReference type="PROSITE" id="PS50109">
    <property type="entry name" value="HIS_KIN"/>
    <property type="match status" value="1"/>
</dbReference>
<feature type="domain" description="Histidine kinase" evidence="10">
    <location>
        <begin position="311"/>
        <end position="525"/>
    </location>
</feature>
<sequence>MTSIQDSSLRRPLGWPVSTRTEEVNLRRIAFAGLATAAAVAIFLVDAFSPLGLAVAVLYGIVVLMSVSFCDQRGVVLVALGCGLLTLAGYLIGHGADEPGAPLLRALVSLAALAVTTALVTKNQGAADRLVDSERRYRSIFESTAVAIWEDDFTGPAAILARLRRNGVDNLDAHLAARPDLVRQCMSAVRGIDANPAAMKLVGAADKAELKTSLPNILLPESEAMFRSLLVALAGRADTFASETQIQTLHGERRSVLVRATFAPPPQRHQRVLVGVVDLTERTRFERALEEARLELAHASRVMTLGELAASIAHEVNQPLAAVVTNGEAGLRWLDRPVPDIAEVRACVEEIVTQGRRAAEVIQSLRAMSRKGEQQRAPVSINGVVTEALALVARELDGRGVSVLLDLEPGLPDVMVDRIQLQQVVVNLLVNAAHAMELVESRELRVESRLDPAGQVHVAVSDCGIGLSDQVMSRLFTAFHTTKPQGMGIGLSICRSIMDAHGGRIWAECNQGPGATFRLELPVAGSAVP</sequence>
<dbReference type="PRINTS" id="PR00344">
    <property type="entry name" value="BCTRLSENSOR"/>
</dbReference>
<evidence type="ECO:0000256" key="5">
    <source>
        <dbReference type="ARBA" id="ARBA00022741"/>
    </source>
</evidence>
<accession>A0A327L1Z8</accession>
<dbReference type="Gene3D" id="3.30.565.10">
    <property type="entry name" value="Histidine kinase-like ATPase, C-terminal domain"/>
    <property type="match status" value="1"/>
</dbReference>
<dbReference type="Proteomes" id="UP000249130">
    <property type="component" value="Unassembled WGS sequence"/>
</dbReference>
<dbReference type="SMART" id="SM00387">
    <property type="entry name" value="HATPase_c"/>
    <property type="match status" value="1"/>
</dbReference>
<dbReference type="PANTHER" id="PTHR43065:SF10">
    <property type="entry name" value="PEROXIDE STRESS-ACTIVATED HISTIDINE KINASE MAK3"/>
    <property type="match status" value="1"/>
</dbReference>
<organism evidence="11 12">
    <name type="scientific">Rhodoplanes roseus</name>
    <dbReference type="NCBI Taxonomy" id="29409"/>
    <lineage>
        <taxon>Bacteria</taxon>
        <taxon>Pseudomonadati</taxon>
        <taxon>Pseudomonadota</taxon>
        <taxon>Alphaproteobacteria</taxon>
        <taxon>Hyphomicrobiales</taxon>
        <taxon>Nitrobacteraceae</taxon>
        <taxon>Rhodoplanes</taxon>
    </lineage>
</organism>
<dbReference type="EMBL" id="NPEX01000043">
    <property type="protein sequence ID" value="RAI44481.1"/>
    <property type="molecule type" value="Genomic_DNA"/>
</dbReference>
<keyword evidence="5" id="KW-0547">Nucleotide-binding</keyword>
<keyword evidence="9" id="KW-0812">Transmembrane</keyword>
<dbReference type="InterPro" id="IPR003594">
    <property type="entry name" value="HATPase_dom"/>
</dbReference>
<protein>
    <recommendedName>
        <fullName evidence="2">histidine kinase</fullName>
        <ecNumber evidence="2">2.7.13.3</ecNumber>
    </recommendedName>
</protein>
<dbReference type="Gene3D" id="1.10.287.130">
    <property type="match status" value="1"/>
</dbReference>